<keyword evidence="1" id="KW-0732">Signal</keyword>
<sequence>MKKDSKYFFMMFFGLILLAFVFQSGVIAAGQKRPFKWMDDEDYNPFIYKTVDGKPAGFYKDLMVEVFRRMDVPLQCEVYPWKRAQKYVEEGIGDGMVTTLTKTRTKLFIATEPLFINSERVFTRKDNPRIREIMAVDSIEGLKPFKIVETIGSGWAEEHFKDLNIEWAPTYTSALNMLANGRVDAYILGYYPGMADIVERINNKVHYSEKLKKIVVSRNSLVEIPFCLLIRKNSEYVSIIPRFNNILKLLKKNGTYQVMFKKYFSEAMKIPEGVQERSF</sequence>
<dbReference type="AlphaFoldDB" id="A0A8D5JNY8"/>
<dbReference type="PANTHER" id="PTHR35936:SF35">
    <property type="entry name" value="L-CYSTINE-BINDING PROTEIN TCYJ"/>
    <property type="match status" value="1"/>
</dbReference>
<accession>A0A8D5JNY8</accession>
<dbReference type="SMART" id="SM00062">
    <property type="entry name" value="PBPb"/>
    <property type="match status" value="1"/>
</dbReference>
<dbReference type="EMBL" id="AP024086">
    <property type="protein sequence ID" value="BCL63172.1"/>
    <property type="molecule type" value="Genomic_DNA"/>
</dbReference>
<evidence type="ECO:0000259" key="2">
    <source>
        <dbReference type="SMART" id="SM00062"/>
    </source>
</evidence>
<name>A0A8D5JNY8_9BACT</name>
<organism evidence="3 4">
    <name type="scientific">Desulfomarina profundi</name>
    <dbReference type="NCBI Taxonomy" id="2772557"/>
    <lineage>
        <taxon>Bacteria</taxon>
        <taxon>Pseudomonadati</taxon>
        <taxon>Thermodesulfobacteriota</taxon>
        <taxon>Desulfobulbia</taxon>
        <taxon>Desulfobulbales</taxon>
        <taxon>Desulfobulbaceae</taxon>
        <taxon>Desulfomarina</taxon>
    </lineage>
</organism>
<dbReference type="Pfam" id="PF00497">
    <property type="entry name" value="SBP_bac_3"/>
    <property type="match status" value="1"/>
</dbReference>
<dbReference type="KEGG" id="dbk:DGMP_38650"/>
<proteinExistence type="predicted"/>
<feature type="domain" description="Solute-binding protein family 3/N-terminal" evidence="2">
    <location>
        <begin position="37"/>
        <end position="267"/>
    </location>
</feature>
<keyword evidence="4" id="KW-1185">Reference proteome</keyword>
<dbReference type="PANTHER" id="PTHR35936">
    <property type="entry name" value="MEMBRANE-BOUND LYTIC MUREIN TRANSGLYCOSYLASE F"/>
    <property type="match status" value="1"/>
</dbReference>
<reference evidence="3" key="1">
    <citation type="submission" date="2020-09" db="EMBL/GenBank/DDBJ databases">
        <title>Desulfogranum mesoprofundum gen. nov., sp. nov., a novel mesophilic, sulfate-reducing chemolithoautotroph isolated from a deep-sea hydrothermal vent chimney in the Suiyo Seamount.</title>
        <authorList>
            <person name="Hashimoto Y."/>
            <person name="Nakagawa S."/>
        </authorList>
    </citation>
    <scope>NUCLEOTIDE SEQUENCE</scope>
    <source>
        <strain evidence="3">KT2</strain>
    </source>
</reference>
<gene>
    <name evidence="3" type="ORF">DGMP_38650</name>
</gene>
<dbReference type="Proteomes" id="UP000826725">
    <property type="component" value="Chromosome"/>
</dbReference>
<evidence type="ECO:0000313" key="3">
    <source>
        <dbReference type="EMBL" id="BCL63172.1"/>
    </source>
</evidence>
<dbReference type="InterPro" id="IPR001638">
    <property type="entry name" value="Solute-binding_3/MltF_N"/>
</dbReference>
<evidence type="ECO:0000313" key="4">
    <source>
        <dbReference type="Proteomes" id="UP000826725"/>
    </source>
</evidence>
<dbReference type="RefSeq" id="WP_228855449.1">
    <property type="nucleotide sequence ID" value="NZ_AP024086.1"/>
</dbReference>
<protein>
    <recommendedName>
        <fullName evidence="2">Solute-binding protein family 3/N-terminal domain-containing protein</fullName>
    </recommendedName>
</protein>
<evidence type="ECO:0000256" key="1">
    <source>
        <dbReference type="ARBA" id="ARBA00022729"/>
    </source>
</evidence>